<feature type="transmembrane region" description="Helical" evidence="10">
    <location>
        <begin position="12"/>
        <end position="33"/>
    </location>
</feature>
<evidence type="ECO:0000256" key="10">
    <source>
        <dbReference type="SAM" id="Phobius"/>
    </source>
</evidence>
<keyword evidence="5" id="KW-0479">Metal-binding</keyword>
<evidence type="ECO:0000259" key="11">
    <source>
        <dbReference type="PROSITE" id="PS51669"/>
    </source>
</evidence>
<dbReference type="InterPro" id="IPR006656">
    <property type="entry name" value="Mopterin_OxRdtase"/>
</dbReference>
<evidence type="ECO:0000256" key="4">
    <source>
        <dbReference type="ARBA" id="ARBA00022485"/>
    </source>
</evidence>
<keyword evidence="10" id="KW-1133">Transmembrane helix</keyword>
<dbReference type="RefSeq" id="WP_167531689.1">
    <property type="nucleotide sequence ID" value="NZ_BNCE01000008.1"/>
</dbReference>
<dbReference type="Gene3D" id="3.30.200.210">
    <property type="match status" value="1"/>
</dbReference>
<evidence type="ECO:0000313" key="12">
    <source>
        <dbReference type="EMBL" id="TWF84142.1"/>
    </source>
</evidence>
<protein>
    <submittedName>
        <fullName evidence="12">Anaerobic selenocysteine-containing dehydrogenase</fullName>
    </submittedName>
</protein>
<comment type="cofactor">
    <cofactor evidence="1">
        <name>[4Fe-4S] cluster</name>
        <dbReference type="ChEBI" id="CHEBI:49883"/>
    </cofactor>
</comment>
<evidence type="ECO:0000256" key="9">
    <source>
        <dbReference type="ARBA" id="ARBA00023014"/>
    </source>
</evidence>
<dbReference type="Gene3D" id="2.40.40.20">
    <property type="match status" value="1"/>
</dbReference>
<comment type="similarity">
    <text evidence="3">Belongs to the prokaryotic molybdopterin-containing oxidoreductase family.</text>
</comment>
<name>A0A561TAL2_9ACTN</name>
<keyword evidence="7" id="KW-0560">Oxidoreductase</keyword>
<dbReference type="GO" id="GO:0016491">
    <property type="term" value="F:oxidoreductase activity"/>
    <property type="evidence" value="ECO:0007669"/>
    <property type="project" value="UniProtKB-KW"/>
</dbReference>
<dbReference type="GO" id="GO:0051539">
    <property type="term" value="F:4 iron, 4 sulfur cluster binding"/>
    <property type="evidence" value="ECO:0007669"/>
    <property type="project" value="UniProtKB-KW"/>
</dbReference>
<dbReference type="EMBL" id="VIWV01000001">
    <property type="protein sequence ID" value="TWF84142.1"/>
    <property type="molecule type" value="Genomic_DNA"/>
</dbReference>
<dbReference type="PANTHER" id="PTHR43598:SF1">
    <property type="entry name" value="FORMATE DEHYDROGENASE-O MAJOR SUBUNIT"/>
    <property type="match status" value="1"/>
</dbReference>
<keyword evidence="13" id="KW-1185">Reference proteome</keyword>
<keyword evidence="6" id="KW-0732">Signal</keyword>
<dbReference type="CDD" id="cd02778">
    <property type="entry name" value="MopB_CT_Thiosulfate-R-like"/>
    <property type="match status" value="1"/>
</dbReference>
<evidence type="ECO:0000256" key="5">
    <source>
        <dbReference type="ARBA" id="ARBA00022723"/>
    </source>
</evidence>
<dbReference type="SMART" id="SM00926">
    <property type="entry name" value="Molybdop_Fe4S4"/>
    <property type="match status" value="1"/>
</dbReference>
<keyword evidence="4" id="KW-0004">4Fe-4S</keyword>
<evidence type="ECO:0000256" key="8">
    <source>
        <dbReference type="ARBA" id="ARBA00023004"/>
    </source>
</evidence>
<proteinExistence type="inferred from homology"/>
<dbReference type="SUPFAM" id="SSF50692">
    <property type="entry name" value="ADC-like"/>
    <property type="match status" value="1"/>
</dbReference>
<reference evidence="12 13" key="1">
    <citation type="submission" date="2019-06" db="EMBL/GenBank/DDBJ databases">
        <title>Sequencing the genomes of 1000 actinobacteria strains.</title>
        <authorList>
            <person name="Klenk H.-P."/>
        </authorList>
    </citation>
    <scope>NUCLEOTIDE SEQUENCE [LARGE SCALE GENOMIC DNA]</scope>
    <source>
        <strain evidence="12 13">DSM 41695</strain>
    </source>
</reference>
<evidence type="ECO:0000256" key="2">
    <source>
        <dbReference type="ARBA" id="ARBA00004196"/>
    </source>
</evidence>
<feature type="domain" description="4Fe-4S Mo/W bis-MGD-type" evidence="11">
    <location>
        <begin position="68"/>
        <end position="124"/>
    </location>
</feature>
<comment type="caution">
    <text evidence="12">The sequence shown here is derived from an EMBL/GenBank/DDBJ whole genome shotgun (WGS) entry which is preliminary data.</text>
</comment>
<evidence type="ECO:0000256" key="1">
    <source>
        <dbReference type="ARBA" id="ARBA00001966"/>
    </source>
</evidence>
<dbReference type="GO" id="GO:0009061">
    <property type="term" value="P:anaerobic respiration"/>
    <property type="evidence" value="ECO:0007669"/>
    <property type="project" value="TreeGrafter"/>
</dbReference>
<gene>
    <name evidence="12" type="ORF">FHX78_111076</name>
</gene>
<dbReference type="SUPFAM" id="SSF53706">
    <property type="entry name" value="Formate dehydrogenase/DMSO reductase, domains 1-3"/>
    <property type="match status" value="1"/>
</dbReference>
<dbReference type="Pfam" id="PF00384">
    <property type="entry name" value="Molybdopterin"/>
    <property type="match status" value="1"/>
</dbReference>
<dbReference type="Proteomes" id="UP000316603">
    <property type="component" value="Unassembled WGS sequence"/>
</dbReference>
<evidence type="ECO:0000256" key="3">
    <source>
        <dbReference type="ARBA" id="ARBA00010312"/>
    </source>
</evidence>
<dbReference type="AlphaFoldDB" id="A0A561TAL2"/>
<dbReference type="GO" id="GO:0030313">
    <property type="term" value="C:cell envelope"/>
    <property type="evidence" value="ECO:0007669"/>
    <property type="project" value="UniProtKB-SubCell"/>
</dbReference>
<evidence type="ECO:0000313" key="13">
    <source>
        <dbReference type="Proteomes" id="UP000316603"/>
    </source>
</evidence>
<dbReference type="PANTHER" id="PTHR43598">
    <property type="entry name" value="TUNGSTEN-CONTAINING FORMYLMETHANOFURAN DEHYDROGENASE 2 SUBUNIT B"/>
    <property type="match status" value="1"/>
</dbReference>
<dbReference type="Gene3D" id="3.40.50.740">
    <property type="match status" value="1"/>
</dbReference>
<dbReference type="InterPro" id="IPR009010">
    <property type="entry name" value="Asp_de-COase-like_dom_sf"/>
</dbReference>
<dbReference type="InterPro" id="IPR006311">
    <property type="entry name" value="TAT_signal"/>
</dbReference>
<dbReference type="PROSITE" id="PS51318">
    <property type="entry name" value="TAT"/>
    <property type="match status" value="1"/>
</dbReference>
<dbReference type="Pfam" id="PF01568">
    <property type="entry name" value="Molydop_binding"/>
    <property type="match status" value="1"/>
</dbReference>
<dbReference type="Pfam" id="PF04879">
    <property type="entry name" value="Molybdop_Fe4S4"/>
    <property type="match status" value="1"/>
</dbReference>
<dbReference type="GO" id="GO:0009055">
    <property type="term" value="F:electron transfer activity"/>
    <property type="evidence" value="ECO:0007669"/>
    <property type="project" value="TreeGrafter"/>
</dbReference>
<dbReference type="InterPro" id="IPR006963">
    <property type="entry name" value="Mopterin_OxRdtase_4Fe-4S_dom"/>
</dbReference>
<sequence length="840" mass="91905">MKHDQHGLSRRGFVRGGVVGGAGLGAPVLLPVISARAAEPSSAAAAPPDADRVPGAAFTDGSAALTPDRTVATACQFCNSNCRLNVDLKAGRVLAVRGEDKDPVQRGQVCVKAEMMPQLVYNAERLTTPLRRVSGAKGSPHSRFEAIGWDEALRTIAGKLLSLRDAGQAHTIANRTTGRLPRGTGSLVARLFAMLGSPNNTDVGPVCNDAGGNALAVTFGLGNFTNGYGTDGATGKDDLGSARHYLFLGTNQAETHPVTFDYLLRGRERTGATLTVVDPRLTPTGAVADRWVAPKPHTDYALLLGMLHHIIERNLYDKAFVKRWVVGFEELRAHLRKHRYSPAWAAKVTGLPAATITEMAEEYASAKPAAIFCNAGISHQLGAFDTYRVATFLAAVTGNIGRPGGGCNFMHNTWPGDLHLPPLRVTVPERREALPVGPDYFAESILTGDPYRLRAVITQGNPLVSSANTTKVKKAFEELDFYVYTGLFMEEAAYYADIVLPACSGLEMEGVYMRRDDRAIRWQDQVVDRVGQSRPDWEIWIGLAHALAELDTRRPAAEWREAFPERWTDYKELWADFVTHTPGMGGMTRARMRERTEPLRWPCPSPEHPGVSTLYLDHPSWYEAVESLDPAHRGKRFLTPSGRIEITTPELERKLAVTGHGALPVFYTHPEVTGKNPTLAYSRTFVTNPINPQAVTHPVRLGVPGSDAVHREFPLMGMTGRPSVVHFAEVTHWTPMGKQLNGIRFVQIHPDTARRAGIADGDDVRVESPRGSVTGTALLWEGIRTDTVFVPNTFGPAQKVGDLFDDPRYEAANTLPDDRYYDNLSGQQAFKCFACRVVKA</sequence>
<keyword evidence="8" id="KW-0408">Iron</keyword>
<dbReference type="InterPro" id="IPR006657">
    <property type="entry name" value="MoPterin_dinucl-bd_dom"/>
</dbReference>
<keyword evidence="9" id="KW-0411">Iron-sulfur</keyword>
<organism evidence="12 13">
    <name type="scientific">Streptomyces capillispiralis</name>
    <dbReference type="NCBI Taxonomy" id="68182"/>
    <lineage>
        <taxon>Bacteria</taxon>
        <taxon>Bacillati</taxon>
        <taxon>Actinomycetota</taxon>
        <taxon>Actinomycetes</taxon>
        <taxon>Kitasatosporales</taxon>
        <taxon>Streptomycetaceae</taxon>
        <taxon>Streptomyces</taxon>
    </lineage>
</organism>
<dbReference type="GO" id="GO:0030151">
    <property type="term" value="F:molybdenum ion binding"/>
    <property type="evidence" value="ECO:0007669"/>
    <property type="project" value="TreeGrafter"/>
</dbReference>
<evidence type="ECO:0000256" key="7">
    <source>
        <dbReference type="ARBA" id="ARBA00023002"/>
    </source>
</evidence>
<dbReference type="Gene3D" id="3.40.228.10">
    <property type="entry name" value="Dimethylsulfoxide Reductase, domain 2"/>
    <property type="match status" value="1"/>
</dbReference>
<comment type="subcellular location">
    <subcellularLocation>
        <location evidence="2">Cell envelope</location>
    </subcellularLocation>
</comment>
<dbReference type="PROSITE" id="PS51669">
    <property type="entry name" value="4FE4S_MOW_BIS_MGD"/>
    <property type="match status" value="1"/>
</dbReference>
<keyword evidence="10" id="KW-0812">Transmembrane</keyword>
<evidence type="ECO:0000256" key="6">
    <source>
        <dbReference type="ARBA" id="ARBA00022729"/>
    </source>
</evidence>
<accession>A0A561TAL2</accession>
<dbReference type="GO" id="GO:0043546">
    <property type="term" value="F:molybdopterin cofactor binding"/>
    <property type="evidence" value="ECO:0007669"/>
    <property type="project" value="InterPro"/>
</dbReference>
<keyword evidence="10" id="KW-0472">Membrane</keyword>